<feature type="region of interest" description="Disordered" evidence="1">
    <location>
        <begin position="174"/>
        <end position="201"/>
    </location>
</feature>
<organism evidence="2 3">
    <name type="scientific">Sphaerisporangium flaviroseum</name>
    <dbReference type="NCBI Taxonomy" id="509199"/>
    <lineage>
        <taxon>Bacteria</taxon>
        <taxon>Bacillati</taxon>
        <taxon>Actinomycetota</taxon>
        <taxon>Actinomycetes</taxon>
        <taxon>Streptosporangiales</taxon>
        <taxon>Streptosporangiaceae</taxon>
        <taxon>Sphaerisporangium</taxon>
    </lineage>
</organism>
<proteinExistence type="predicted"/>
<comment type="caution">
    <text evidence="2">The sequence shown here is derived from an EMBL/GenBank/DDBJ whole genome shotgun (WGS) entry which is preliminary data.</text>
</comment>
<dbReference type="RefSeq" id="WP_344937329.1">
    <property type="nucleotide sequence ID" value="NZ_BAAAZR010000002.1"/>
</dbReference>
<sequence length="201" mass="21103">MGEVVRMMPFSYNLGKPTRTAESEGNVALSWEDLPIGRVVRLPGVNADTTALSIEPLPDGAPAILGYFPGAARSVAETVAAVLGELEKAAVELFPAWVPGAEGIDGPGGGGVNAVRALALRMASAGHHFGPYLAYLAESSLTGVVRPFSRFSPEVRAIGLARVLAEGFGRPRARSSSRVRAGSPTRRPAPARRVRRAALHE</sequence>
<name>A0ABP7HTX6_9ACTN</name>
<evidence type="ECO:0000256" key="1">
    <source>
        <dbReference type="SAM" id="MobiDB-lite"/>
    </source>
</evidence>
<accession>A0ABP7HTX6</accession>
<dbReference type="EMBL" id="BAAAZR010000002">
    <property type="protein sequence ID" value="GAA3801356.1"/>
    <property type="molecule type" value="Genomic_DNA"/>
</dbReference>
<feature type="compositionally biased region" description="Low complexity" evidence="1">
    <location>
        <begin position="178"/>
        <end position="188"/>
    </location>
</feature>
<reference evidence="3" key="1">
    <citation type="journal article" date="2019" name="Int. J. Syst. Evol. Microbiol.">
        <title>The Global Catalogue of Microorganisms (GCM) 10K type strain sequencing project: providing services to taxonomists for standard genome sequencing and annotation.</title>
        <authorList>
            <consortium name="The Broad Institute Genomics Platform"/>
            <consortium name="The Broad Institute Genome Sequencing Center for Infectious Disease"/>
            <person name="Wu L."/>
            <person name="Ma J."/>
        </authorList>
    </citation>
    <scope>NUCLEOTIDE SEQUENCE [LARGE SCALE GENOMIC DNA]</scope>
    <source>
        <strain evidence="3">JCM 16908</strain>
    </source>
</reference>
<protein>
    <submittedName>
        <fullName evidence="2">Uncharacterized protein</fullName>
    </submittedName>
</protein>
<gene>
    <name evidence="2" type="ORF">GCM10022226_21320</name>
</gene>
<dbReference type="Proteomes" id="UP001500888">
    <property type="component" value="Unassembled WGS sequence"/>
</dbReference>
<evidence type="ECO:0000313" key="2">
    <source>
        <dbReference type="EMBL" id="GAA3801356.1"/>
    </source>
</evidence>
<feature type="compositionally biased region" description="Basic residues" evidence="1">
    <location>
        <begin position="189"/>
        <end position="201"/>
    </location>
</feature>
<evidence type="ECO:0000313" key="3">
    <source>
        <dbReference type="Proteomes" id="UP001500888"/>
    </source>
</evidence>
<keyword evidence="3" id="KW-1185">Reference proteome</keyword>